<keyword evidence="1" id="KW-0472">Membrane</keyword>
<evidence type="ECO:0000313" key="4">
    <source>
        <dbReference type="Proteomes" id="UP000290572"/>
    </source>
</evidence>
<evidence type="ECO:0000256" key="1">
    <source>
        <dbReference type="SAM" id="Phobius"/>
    </source>
</evidence>
<keyword evidence="4" id="KW-1185">Reference proteome</keyword>
<protein>
    <submittedName>
        <fullName evidence="3">Uncharacterized protein</fullName>
    </submittedName>
</protein>
<organism evidence="3 4">
    <name type="scientific">Labeo rohita</name>
    <name type="common">Indian major carp</name>
    <name type="synonym">Cyprinus rohita</name>
    <dbReference type="NCBI Taxonomy" id="84645"/>
    <lineage>
        <taxon>Eukaryota</taxon>
        <taxon>Metazoa</taxon>
        <taxon>Chordata</taxon>
        <taxon>Craniata</taxon>
        <taxon>Vertebrata</taxon>
        <taxon>Euteleostomi</taxon>
        <taxon>Actinopterygii</taxon>
        <taxon>Neopterygii</taxon>
        <taxon>Teleostei</taxon>
        <taxon>Ostariophysi</taxon>
        <taxon>Cypriniformes</taxon>
        <taxon>Cyprinidae</taxon>
        <taxon>Labeoninae</taxon>
        <taxon>Labeonini</taxon>
        <taxon>Labeo</taxon>
    </lineage>
</organism>
<feature type="chain" id="PRO_5019800981" evidence="2">
    <location>
        <begin position="29"/>
        <end position="132"/>
    </location>
</feature>
<feature type="transmembrane region" description="Helical" evidence="1">
    <location>
        <begin position="88"/>
        <end position="111"/>
    </location>
</feature>
<feature type="signal peptide" evidence="2">
    <location>
        <begin position="1"/>
        <end position="28"/>
    </location>
</feature>
<reference evidence="3 4" key="1">
    <citation type="submission" date="2018-03" db="EMBL/GenBank/DDBJ databases">
        <title>Draft genome sequence of Rohu Carp (Labeo rohita).</title>
        <authorList>
            <person name="Das P."/>
            <person name="Kushwaha B."/>
            <person name="Joshi C.G."/>
            <person name="Kumar D."/>
            <person name="Nagpure N.S."/>
            <person name="Sahoo L."/>
            <person name="Das S.P."/>
            <person name="Bit A."/>
            <person name="Patnaik S."/>
            <person name="Meher P.K."/>
            <person name="Jayasankar P."/>
            <person name="Koringa P.G."/>
            <person name="Patel N.V."/>
            <person name="Hinsu A.T."/>
            <person name="Kumar R."/>
            <person name="Pandey M."/>
            <person name="Agarwal S."/>
            <person name="Srivastava S."/>
            <person name="Singh M."/>
            <person name="Iquebal M.A."/>
            <person name="Jaiswal S."/>
            <person name="Angadi U.B."/>
            <person name="Kumar N."/>
            <person name="Raza M."/>
            <person name="Shah T.M."/>
            <person name="Rai A."/>
            <person name="Jena J.K."/>
        </authorList>
    </citation>
    <scope>NUCLEOTIDE SEQUENCE [LARGE SCALE GENOMIC DNA]</scope>
    <source>
        <strain evidence="3">DASCIFA01</strain>
        <tissue evidence="3">Testis</tissue>
    </source>
</reference>
<evidence type="ECO:0000313" key="3">
    <source>
        <dbReference type="EMBL" id="RXN36594.1"/>
    </source>
</evidence>
<dbReference type="AlphaFoldDB" id="A0A498NZ37"/>
<comment type="caution">
    <text evidence="3">The sequence shown here is derived from an EMBL/GenBank/DDBJ whole genome shotgun (WGS) entry which is preliminary data.</text>
</comment>
<dbReference type="Proteomes" id="UP000290572">
    <property type="component" value="Unassembled WGS sequence"/>
</dbReference>
<name>A0A498NZ37_LABRO</name>
<gene>
    <name evidence="3" type="ORF">ROHU_014063</name>
</gene>
<keyword evidence="1" id="KW-0812">Transmembrane</keyword>
<sequence>MSQLPALLAPPWPLALLCHLVSNSTWLAYTTGSTLTFRSALASCSATSTLVSNSAWVTYTAGSAQVSYTPPDPPWLPVPPHSPDPLQFTGLAFSFLLLICLVSTTLLASVYGASRICTLGGGLCHDPRFVFP</sequence>
<dbReference type="EMBL" id="QBIY01007784">
    <property type="protein sequence ID" value="RXN36594.1"/>
    <property type="molecule type" value="Genomic_DNA"/>
</dbReference>
<proteinExistence type="predicted"/>
<evidence type="ECO:0000256" key="2">
    <source>
        <dbReference type="SAM" id="SignalP"/>
    </source>
</evidence>
<keyword evidence="1" id="KW-1133">Transmembrane helix</keyword>
<accession>A0A498NZ37</accession>
<keyword evidence="2" id="KW-0732">Signal</keyword>